<keyword evidence="5" id="KW-0326">Glycosidase</keyword>
<dbReference type="EC" id="3.2.1.23" evidence="3"/>
<evidence type="ECO:0000259" key="8">
    <source>
        <dbReference type="Pfam" id="PF00703"/>
    </source>
</evidence>
<dbReference type="RefSeq" id="WP_317832752.1">
    <property type="nucleotide sequence ID" value="NZ_CP136920.1"/>
</dbReference>
<dbReference type="EMBL" id="CP136920">
    <property type="protein sequence ID" value="WOO40629.1"/>
    <property type="molecule type" value="Genomic_DNA"/>
</dbReference>
<dbReference type="InterPro" id="IPR036156">
    <property type="entry name" value="Beta-gal/glucu_dom_sf"/>
</dbReference>
<dbReference type="SUPFAM" id="SSF49303">
    <property type="entry name" value="beta-Galactosidase/glucuronidase domain"/>
    <property type="match status" value="1"/>
</dbReference>
<proteinExistence type="inferred from homology"/>
<dbReference type="InterPro" id="IPR013783">
    <property type="entry name" value="Ig-like_fold"/>
</dbReference>
<evidence type="ECO:0000259" key="9">
    <source>
        <dbReference type="Pfam" id="PF00754"/>
    </source>
</evidence>
<dbReference type="Proteomes" id="UP001304300">
    <property type="component" value="Chromosome"/>
</dbReference>
<dbReference type="Gene3D" id="3.20.20.80">
    <property type="entry name" value="Glycosidases"/>
    <property type="match status" value="1"/>
</dbReference>
<feature type="domain" description="Glycoside hydrolase family 2 immunoglobulin-like beta-sandwich" evidence="8">
    <location>
        <begin position="246"/>
        <end position="341"/>
    </location>
</feature>
<reference evidence="11 12" key="1">
    <citation type="submission" date="2023-10" db="EMBL/GenBank/DDBJ databases">
        <title>Rubellicoccus peritrichatus gen. nov., sp. nov., isolated from an algae of coral reef tank.</title>
        <authorList>
            <person name="Luo J."/>
        </authorList>
    </citation>
    <scope>NUCLEOTIDE SEQUENCE [LARGE SCALE GENOMIC DNA]</scope>
    <source>
        <strain evidence="11 12">CR14</strain>
    </source>
</reference>
<keyword evidence="7" id="KW-0732">Signal</keyword>
<dbReference type="InterPro" id="IPR008979">
    <property type="entry name" value="Galactose-bd-like_sf"/>
</dbReference>
<protein>
    <recommendedName>
        <fullName evidence="3">beta-galactosidase</fullName>
        <ecNumber evidence="3">3.2.1.23</ecNumber>
    </recommendedName>
</protein>
<keyword evidence="12" id="KW-1185">Reference proteome</keyword>
<evidence type="ECO:0000256" key="7">
    <source>
        <dbReference type="SAM" id="SignalP"/>
    </source>
</evidence>
<dbReference type="GO" id="GO:0005990">
    <property type="term" value="P:lactose catabolic process"/>
    <property type="evidence" value="ECO:0007669"/>
    <property type="project" value="TreeGrafter"/>
</dbReference>
<evidence type="ECO:0000256" key="1">
    <source>
        <dbReference type="ARBA" id="ARBA00001412"/>
    </source>
</evidence>
<evidence type="ECO:0000256" key="4">
    <source>
        <dbReference type="ARBA" id="ARBA00022801"/>
    </source>
</evidence>
<dbReference type="InterPro" id="IPR006103">
    <property type="entry name" value="Glyco_hydro_2_cat"/>
</dbReference>
<dbReference type="PANTHER" id="PTHR46323">
    <property type="entry name" value="BETA-GALACTOSIDASE"/>
    <property type="match status" value="1"/>
</dbReference>
<dbReference type="Pfam" id="PF02836">
    <property type="entry name" value="Glyco_hydro_2_C"/>
    <property type="match status" value="1"/>
</dbReference>
<accession>A0AAQ3L9W6</accession>
<dbReference type="Gene3D" id="2.60.40.10">
    <property type="entry name" value="Immunoglobulins"/>
    <property type="match status" value="1"/>
</dbReference>
<dbReference type="GO" id="GO:0004565">
    <property type="term" value="F:beta-galactosidase activity"/>
    <property type="evidence" value="ECO:0007669"/>
    <property type="project" value="UniProtKB-EC"/>
</dbReference>
<dbReference type="InterPro" id="IPR050347">
    <property type="entry name" value="Bact_Beta-galactosidase"/>
</dbReference>
<feature type="signal peptide" evidence="7">
    <location>
        <begin position="1"/>
        <end position="19"/>
    </location>
</feature>
<feature type="region of interest" description="Disordered" evidence="6">
    <location>
        <begin position="28"/>
        <end position="49"/>
    </location>
</feature>
<evidence type="ECO:0000256" key="6">
    <source>
        <dbReference type="SAM" id="MobiDB-lite"/>
    </source>
</evidence>
<evidence type="ECO:0000313" key="12">
    <source>
        <dbReference type="Proteomes" id="UP001304300"/>
    </source>
</evidence>
<dbReference type="InterPro" id="IPR000421">
    <property type="entry name" value="FA58C"/>
</dbReference>
<evidence type="ECO:0000256" key="2">
    <source>
        <dbReference type="ARBA" id="ARBA00007401"/>
    </source>
</evidence>
<gene>
    <name evidence="11" type="ORF">RZN69_18560</name>
</gene>
<dbReference type="KEGG" id="puo:RZN69_18560"/>
<dbReference type="PANTHER" id="PTHR46323:SF2">
    <property type="entry name" value="BETA-GALACTOSIDASE"/>
    <property type="match status" value="1"/>
</dbReference>
<comment type="catalytic activity">
    <reaction evidence="1">
        <text>Hydrolysis of terminal non-reducing beta-D-galactose residues in beta-D-galactosides.</text>
        <dbReference type="EC" id="3.2.1.23"/>
    </reaction>
</comment>
<comment type="similarity">
    <text evidence="2">Belongs to the glycosyl hydrolase 2 family.</text>
</comment>
<dbReference type="AlphaFoldDB" id="A0AAQ3L9W6"/>
<dbReference type="Gene3D" id="2.60.120.260">
    <property type="entry name" value="Galactose-binding domain-like"/>
    <property type="match status" value="2"/>
</dbReference>
<dbReference type="InterPro" id="IPR006102">
    <property type="entry name" value="Ig-like_GH2"/>
</dbReference>
<evidence type="ECO:0000256" key="5">
    <source>
        <dbReference type="ARBA" id="ARBA00023295"/>
    </source>
</evidence>
<dbReference type="Pfam" id="PF00754">
    <property type="entry name" value="F5_F8_type_C"/>
    <property type="match status" value="1"/>
</dbReference>
<sequence length="1083" mass="122863">MRNVLIAMLALFVSANAFSQESDFQRPEYAPEYIPPGATGDAKSKVSSDGATSLDGTWNLRLEHGYQDGQGWFEASDYGDKIDLPGAVQNAGFGEEVRADTWWTGASGEALYKADKYEKYRQPGNIKVPFFLQPERRFFGHAWYQQDISFEDAPKDKDLILTLERTHWSSKVWLDGKLIGYNDSLAVPHVYNLGSNFSEGEHSLVIKIENNLILPVGGRALSVADDTQGPWNGIIGEIDLHWQNKIHIESVKVYPDYKTKTAKLKYVIQNDTSEQQKAELTINGNSASLALEAGANSYESTVQFGPDAQLWNEFTPVLHPVTITLKSKYGSEVEELQVGLRNIEADGKKFMVNGEETFMRGVIDCAIFPVTGYPPMDKESWLVHLKKMQDSGINHVRFHSWCPPRACFEAADELGMYLMPEAGIWGDPANEQFGTWVEDECKRIIDEYGNHPSFVFFTHGNESWHTQEIVDFLVQLTINLKEYDNRMLHTASANGTGTPSENDDFTCNAYPRGTPGWKGVGFRSPWDNPIIQHEPGQWCVYPNFDEMVKYTGPLKPKNFEIILEMAEENGVLPQWRDFLYASGQLQMLCYKEDCEAALASEDIAGTQLLSIYDFPGQGTSLVGYLDAFMDEKGYFTKEQFTKFWNWSVPLARLRSYEYKSSDVLQAPIIYFYYGPEELKDQTLLWEIVDETGKQYLKGEFSNLDIERGRNKIGEISQPLSSLPAPNMYTLRLSLKDTSIDNHWDFFVYENDPVIDQGDVLIADEVDSEVEAALATGKSVLLFPKSFSYASPRLSFQPVFWNKLLFSHLKDRETLGILVEGEHPIFNSFPTKNHSHWNWEYILENTHSLVMQELPQEGNIVQPIDDWNQNRRLGMIAEYNVGPGKLVVCMADLLEKQEKHPAAKQLLGSILKYMNGPDFQPKSSISLETLSDSLQYSDNKSVLMSLGATVPKIHHQWNDSQYFHIDGNSGTRWEAHFNDGAGWTIIDLKSEKTLQGLTLTNTNIKEFEVFMGNDIDNLQQVTLEDKNHNPQSSLTLPEEDMNTNKAQKIAFKGEAKGQFLKLYIKSIYGHHIKLGELDIIFVIK</sequence>
<keyword evidence="4" id="KW-0378">Hydrolase</keyword>
<evidence type="ECO:0000259" key="10">
    <source>
        <dbReference type="Pfam" id="PF02836"/>
    </source>
</evidence>
<evidence type="ECO:0000313" key="11">
    <source>
        <dbReference type="EMBL" id="WOO40629.1"/>
    </source>
</evidence>
<feature type="domain" description="F5/8 type C" evidence="9">
    <location>
        <begin position="955"/>
        <end position="1065"/>
    </location>
</feature>
<name>A0AAQ3L9W6_9BACT</name>
<dbReference type="SUPFAM" id="SSF49785">
    <property type="entry name" value="Galactose-binding domain-like"/>
    <property type="match status" value="2"/>
</dbReference>
<dbReference type="SUPFAM" id="SSF51445">
    <property type="entry name" value="(Trans)glycosidases"/>
    <property type="match status" value="1"/>
</dbReference>
<dbReference type="InterPro" id="IPR017853">
    <property type="entry name" value="GH"/>
</dbReference>
<dbReference type="GO" id="GO:0009341">
    <property type="term" value="C:beta-galactosidase complex"/>
    <property type="evidence" value="ECO:0007669"/>
    <property type="project" value="TreeGrafter"/>
</dbReference>
<organism evidence="11 12">
    <name type="scientific">Rubellicoccus peritrichatus</name>
    <dbReference type="NCBI Taxonomy" id="3080537"/>
    <lineage>
        <taxon>Bacteria</taxon>
        <taxon>Pseudomonadati</taxon>
        <taxon>Verrucomicrobiota</taxon>
        <taxon>Opitutia</taxon>
        <taxon>Puniceicoccales</taxon>
        <taxon>Cerasicoccaceae</taxon>
        <taxon>Rubellicoccus</taxon>
    </lineage>
</organism>
<feature type="domain" description="Glycoside hydrolase family 2 catalytic" evidence="10">
    <location>
        <begin position="346"/>
        <end position="492"/>
    </location>
</feature>
<evidence type="ECO:0000256" key="3">
    <source>
        <dbReference type="ARBA" id="ARBA00012756"/>
    </source>
</evidence>
<feature type="chain" id="PRO_5042837423" description="beta-galactosidase" evidence="7">
    <location>
        <begin position="20"/>
        <end position="1083"/>
    </location>
</feature>
<dbReference type="Pfam" id="PF00703">
    <property type="entry name" value="Glyco_hydro_2"/>
    <property type="match status" value="1"/>
</dbReference>